<dbReference type="Proteomes" id="UP000323917">
    <property type="component" value="Chromosome"/>
</dbReference>
<proteinExistence type="predicted"/>
<keyword evidence="2" id="KW-1185">Reference proteome</keyword>
<dbReference type="EMBL" id="CP042913">
    <property type="protein sequence ID" value="QEG35610.1"/>
    <property type="molecule type" value="Genomic_DNA"/>
</dbReference>
<reference evidence="1 2" key="1">
    <citation type="submission" date="2019-08" db="EMBL/GenBank/DDBJ databases">
        <title>Deep-cultivation of Planctomycetes and their phenomic and genomic characterization uncovers novel biology.</title>
        <authorList>
            <person name="Wiegand S."/>
            <person name="Jogler M."/>
            <person name="Boedeker C."/>
            <person name="Pinto D."/>
            <person name="Vollmers J."/>
            <person name="Rivas-Marin E."/>
            <person name="Kohn T."/>
            <person name="Peeters S.H."/>
            <person name="Heuer A."/>
            <person name="Rast P."/>
            <person name="Oberbeckmann S."/>
            <person name="Bunk B."/>
            <person name="Jeske O."/>
            <person name="Meyerdierks A."/>
            <person name="Storesund J.E."/>
            <person name="Kallscheuer N."/>
            <person name="Luecker S."/>
            <person name="Lage O.M."/>
            <person name="Pohl T."/>
            <person name="Merkel B.J."/>
            <person name="Hornburger P."/>
            <person name="Mueller R.-W."/>
            <person name="Bruemmer F."/>
            <person name="Labrenz M."/>
            <person name="Spormann A.M."/>
            <person name="Op den Camp H."/>
            <person name="Overmann J."/>
            <person name="Amann R."/>
            <person name="Jetten M.S.M."/>
            <person name="Mascher T."/>
            <person name="Medema M.H."/>
            <person name="Devos D.P."/>
            <person name="Kaster A.-K."/>
            <person name="Ovreas L."/>
            <person name="Rohde M."/>
            <person name="Galperin M.Y."/>
            <person name="Jogler C."/>
        </authorList>
    </citation>
    <scope>NUCLEOTIDE SEQUENCE [LARGE SCALE GENOMIC DNA]</scope>
    <source>
        <strain evidence="1 2">Pr1d</strain>
    </source>
</reference>
<protein>
    <submittedName>
        <fullName evidence="1">Uncharacterized protein</fullName>
    </submittedName>
</protein>
<evidence type="ECO:0000313" key="2">
    <source>
        <dbReference type="Proteomes" id="UP000323917"/>
    </source>
</evidence>
<dbReference type="AlphaFoldDB" id="A0A5B9QDB3"/>
<name>A0A5B9QDB3_9BACT</name>
<evidence type="ECO:0000313" key="1">
    <source>
        <dbReference type="EMBL" id="QEG35610.1"/>
    </source>
</evidence>
<organism evidence="1 2">
    <name type="scientific">Bythopirellula goksoeyrii</name>
    <dbReference type="NCBI Taxonomy" id="1400387"/>
    <lineage>
        <taxon>Bacteria</taxon>
        <taxon>Pseudomonadati</taxon>
        <taxon>Planctomycetota</taxon>
        <taxon>Planctomycetia</taxon>
        <taxon>Pirellulales</taxon>
        <taxon>Lacipirellulaceae</taxon>
        <taxon>Bythopirellula</taxon>
    </lineage>
</organism>
<gene>
    <name evidence="1" type="ORF">Pr1d_29120</name>
</gene>
<accession>A0A5B9QDB3</accession>
<sequence>MCSIVWGMSTTSKSLKRNLQAAYEPAKQRLSKFSYQFSPKKFTHSQSLAYLLLKEFLRLDCRKLSTLLEDIPKLAARIELKKISYFQYLGIDGSPLAVFATLSEASGQNRLSD</sequence>
<dbReference type="KEGG" id="bgok:Pr1d_29120"/>